<keyword evidence="4 6" id="KW-0472">Membrane</keyword>
<evidence type="ECO:0000256" key="6">
    <source>
        <dbReference type="SAM" id="Phobius"/>
    </source>
</evidence>
<gene>
    <name evidence="7" type="ORF">TAV2_LOCUS9915</name>
</gene>
<dbReference type="PANTHER" id="PTHR45719:SF7">
    <property type="entry name" value="OS01G0201100 PROTEIN"/>
    <property type="match status" value="1"/>
</dbReference>
<evidence type="ECO:0000256" key="5">
    <source>
        <dbReference type="ARBA" id="ARBA00023180"/>
    </source>
</evidence>
<name>A0AAU9RZ03_THLAR</name>
<keyword evidence="3" id="KW-0808">Transferase</keyword>
<dbReference type="Pfam" id="PF02485">
    <property type="entry name" value="Branch"/>
    <property type="match status" value="1"/>
</dbReference>
<proteinExistence type="predicted"/>
<dbReference type="InterPro" id="IPR003406">
    <property type="entry name" value="Glyco_trans_14"/>
</dbReference>
<keyword evidence="6" id="KW-1133">Transmembrane helix</keyword>
<keyword evidence="5" id="KW-0325">Glycoprotein</keyword>
<protein>
    <submittedName>
        <fullName evidence="7">Uncharacterized protein</fullName>
    </submittedName>
</protein>
<dbReference type="AlphaFoldDB" id="A0AAU9RZ03"/>
<dbReference type="GO" id="GO:0016020">
    <property type="term" value="C:membrane"/>
    <property type="evidence" value="ECO:0007669"/>
    <property type="project" value="UniProtKB-SubCell"/>
</dbReference>
<keyword evidence="6" id="KW-0812">Transmembrane</keyword>
<reference evidence="7 8" key="1">
    <citation type="submission" date="2022-03" db="EMBL/GenBank/DDBJ databases">
        <authorList>
            <person name="Nunn A."/>
            <person name="Chopra R."/>
            <person name="Nunn A."/>
            <person name="Contreras Garrido A."/>
        </authorList>
    </citation>
    <scope>NUCLEOTIDE SEQUENCE [LARGE SCALE GENOMIC DNA]</scope>
</reference>
<sequence>YSTAALDLNRTFAILKVSVYLLLSISGSGNLLGPRVGIEPELLDCCCKITFTLVCAKPVLIRQGNSFLPRSFVPLSHDHRFAAAMGYVNVEKRWVFPLVITSLVCVFLLATSFNMGLVSSLRTFNGLFSIIPSRLARNQTRLEFAESKVTRQTHVSTHEDKLPRFAYLVSGSKGDVEKLWRTLRAVYHPRNQYVVHLDLESPVDERLELASRINKDPMYSKTGNVYMITKANLVTYRGPTMVANTLHACAILLKRSAKWDWFINLSASDYPLVTQDDLLHTFSKLDRNLNFIEHTSQLGWKEEKRAMPLMIDPGLYLLNKSDIYWVTPRRSLPTAFKLFTGSAWMALSRSFVEYCIWGWDNLPRTLLMYYTNFVSSPEGYFQTVICNVPEFSKTAVNHDLHYISWDNPPQQHPHVLTLNDTVQMVSSGAAFARKFRRDDEVLDMIDKDLLRRSNEKDGFTPGGWCSGKPKCSQVDDVAKINPSPGAQRFQGLVDRLVNEAITGVNQCR</sequence>
<evidence type="ECO:0000256" key="1">
    <source>
        <dbReference type="ARBA" id="ARBA00004606"/>
    </source>
</evidence>
<evidence type="ECO:0000313" key="7">
    <source>
        <dbReference type="EMBL" id="CAH2053647.1"/>
    </source>
</evidence>
<comment type="subcellular location">
    <subcellularLocation>
        <location evidence="1">Membrane</location>
        <topology evidence="1">Single-pass type II membrane protein</topology>
    </subcellularLocation>
</comment>
<keyword evidence="2" id="KW-0328">Glycosyltransferase</keyword>
<dbReference type="Proteomes" id="UP000836841">
    <property type="component" value="Chromosome 3"/>
</dbReference>
<evidence type="ECO:0000313" key="8">
    <source>
        <dbReference type="Proteomes" id="UP000836841"/>
    </source>
</evidence>
<evidence type="ECO:0000256" key="4">
    <source>
        <dbReference type="ARBA" id="ARBA00023136"/>
    </source>
</evidence>
<dbReference type="InterPro" id="IPR044610">
    <property type="entry name" value="GLCAT14A/B/C"/>
</dbReference>
<keyword evidence="8" id="KW-1185">Reference proteome</keyword>
<dbReference type="GO" id="GO:0015020">
    <property type="term" value="F:glucuronosyltransferase activity"/>
    <property type="evidence" value="ECO:0007669"/>
    <property type="project" value="InterPro"/>
</dbReference>
<dbReference type="EMBL" id="OU466859">
    <property type="protein sequence ID" value="CAH2053647.1"/>
    <property type="molecule type" value="Genomic_DNA"/>
</dbReference>
<organism evidence="7 8">
    <name type="scientific">Thlaspi arvense</name>
    <name type="common">Field penny-cress</name>
    <dbReference type="NCBI Taxonomy" id="13288"/>
    <lineage>
        <taxon>Eukaryota</taxon>
        <taxon>Viridiplantae</taxon>
        <taxon>Streptophyta</taxon>
        <taxon>Embryophyta</taxon>
        <taxon>Tracheophyta</taxon>
        <taxon>Spermatophyta</taxon>
        <taxon>Magnoliopsida</taxon>
        <taxon>eudicotyledons</taxon>
        <taxon>Gunneridae</taxon>
        <taxon>Pentapetalae</taxon>
        <taxon>rosids</taxon>
        <taxon>malvids</taxon>
        <taxon>Brassicales</taxon>
        <taxon>Brassicaceae</taxon>
        <taxon>Thlaspideae</taxon>
        <taxon>Thlaspi</taxon>
    </lineage>
</organism>
<feature type="non-terminal residue" evidence="7">
    <location>
        <position position="508"/>
    </location>
</feature>
<accession>A0AAU9RZ03</accession>
<evidence type="ECO:0000256" key="3">
    <source>
        <dbReference type="ARBA" id="ARBA00022679"/>
    </source>
</evidence>
<feature type="non-terminal residue" evidence="7">
    <location>
        <position position="1"/>
    </location>
</feature>
<evidence type="ECO:0000256" key="2">
    <source>
        <dbReference type="ARBA" id="ARBA00022676"/>
    </source>
</evidence>
<dbReference type="PANTHER" id="PTHR45719">
    <property type="entry name" value="GLYCOSYLTRANSFERASE"/>
    <property type="match status" value="1"/>
</dbReference>
<feature type="transmembrane region" description="Helical" evidence="6">
    <location>
        <begin position="94"/>
        <end position="113"/>
    </location>
</feature>